<proteinExistence type="predicted"/>
<gene>
    <name evidence="1" type="ORF">SAMN04244560_02813</name>
</gene>
<dbReference type="EMBL" id="FNBS01000122">
    <property type="protein sequence ID" value="SDG71796.1"/>
    <property type="molecule type" value="Genomic_DNA"/>
</dbReference>
<dbReference type="AlphaFoldDB" id="A0A1G7WIL7"/>
<dbReference type="Proteomes" id="UP000183404">
    <property type="component" value="Unassembled WGS sequence"/>
</dbReference>
<dbReference type="RefSeq" id="WP_209442476.1">
    <property type="nucleotide sequence ID" value="NZ_FNBS01000122.1"/>
</dbReference>
<reference evidence="1 2" key="1">
    <citation type="submission" date="2016-10" db="EMBL/GenBank/DDBJ databases">
        <authorList>
            <person name="de Groot N.N."/>
        </authorList>
    </citation>
    <scope>NUCLEOTIDE SEQUENCE [LARGE SCALE GENOMIC DNA]</scope>
    <source>
        <strain evidence="1 2">DSM 569</strain>
    </source>
</reference>
<evidence type="ECO:0000313" key="2">
    <source>
        <dbReference type="Proteomes" id="UP000183404"/>
    </source>
</evidence>
<name>A0A1G7WIL7_THETY</name>
<protein>
    <submittedName>
        <fullName evidence="1">Uncharacterized protein</fullName>
    </submittedName>
</protein>
<organism evidence="1 2">
    <name type="scientific">Thermoanaerobacter thermohydrosulfuricus</name>
    <name type="common">Clostridium thermohydrosulfuricum</name>
    <dbReference type="NCBI Taxonomy" id="1516"/>
    <lineage>
        <taxon>Bacteria</taxon>
        <taxon>Bacillati</taxon>
        <taxon>Bacillota</taxon>
        <taxon>Clostridia</taxon>
        <taxon>Thermoanaerobacterales</taxon>
        <taxon>Thermoanaerobacteraceae</taxon>
        <taxon>Thermoanaerobacter</taxon>
    </lineage>
</organism>
<accession>A0A1G7WIL7</accession>
<evidence type="ECO:0000313" key="1">
    <source>
        <dbReference type="EMBL" id="SDG71796.1"/>
    </source>
</evidence>
<sequence>MIFTTAQWKELEDGKFFIGAAPIGPTELEHNDRYVFALPARYNYAYPEGYQEVEKILENHPLEAIEVK</sequence>